<protein>
    <submittedName>
        <fullName evidence="8">Uncharacterized protein</fullName>
    </submittedName>
</protein>
<dbReference type="Proteomes" id="UP000607653">
    <property type="component" value="Unassembled WGS sequence"/>
</dbReference>
<sequence>MGRSLCCSKEGLNRGAWSAQEDKLLMDYIKIHGEGKWRDLPSKAGLKRCGKSCRLRWLNYLRPDIKRGNINHDEVELIIRLHRLLGNKWSLIARRLPGRTDNEIKNYWNTKLVKKVQDHPKTITTSTHRHSNVSKDDGDDKKKKPIESSPTTNRESRVVRPKAVRCSKVFLSPPCNQLVEHVNIIDASAAVVPSTSTTGVDLATSTATAMDSEFYNYDGLSSFSFTLGEDNSVDDFTMDLNAAEFCLSDFINSDLFQLCQLDNELMGKTGWCNDDNNELILSSHQPLFHPDEILEEKTISDCFKPDVVLDLHSFDHFS</sequence>
<feature type="domain" description="Myb-like" evidence="6">
    <location>
        <begin position="9"/>
        <end position="61"/>
    </location>
</feature>
<dbReference type="GO" id="GO:0003677">
    <property type="term" value="F:DNA binding"/>
    <property type="evidence" value="ECO:0007669"/>
    <property type="project" value="UniProtKB-KW"/>
</dbReference>
<dbReference type="PROSITE" id="PS51294">
    <property type="entry name" value="HTH_MYB"/>
    <property type="match status" value="2"/>
</dbReference>
<feature type="domain" description="HTH myb-type" evidence="7">
    <location>
        <begin position="62"/>
        <end position="116"/>
    </location>
</feature>
<keyword evidence="4" id="KW-0539">Nucleus</keyword>
<feature type="domain" description="Myb-like" evidence="6">
    <location>
        <begin position="62"/>
        <end position="112"/>
    </location>
</feature>
<evidence type="ECO:0000259" key="7">
    <source>
        <dbReference type="PROSITE" id="PS51294"/>
    </source>
</evidence>
<dbReference type="PROSITE" id="PS50090">
    <property type="entry name" value="MYB_LIKE"/>
    <property type="match status" value="2"/>
</dbReference>
<evidence type="ECO:0000256" key="4">
    <source>
        <dbReference type="ARBA" id="ARBA00023242"/>
    </source>
</evidence>
<gene>
    <name evidence="8" type="ORF">HUJ06_019919</name>
</gene>
<accession>A0A822XHH0</accession>
<dbReference type="SMART" id="SM00717">
    <property type="entry name" value="SANT"/>
    <property type="match status" value="2"/>
</dbReference>
<dbReference type="InterPro" id="IPR009057">
    <property type="entry name" value="Homeodomain-like_sf"/>
</dbReference>
<proteinExistence type="predicted"/>
<keyword evidence="2" id="KW-0677">Repeat</keyword>
<dbReference type="InterPro" id="IPR017930">
    <property type="entry name" value="Myb_dom"/>
</dbReference>
<evidence type="ECO:0000256" key="2">
    <source>
        <dbReference type="ARBA" id="ARBA00022737"/>
    </source>
</evidence>
<dbReference type="CDD" id="cd00167">
    <property type="entry name" value="SANT"/>
    <property type="match status" value="2"/>
</dbReference>
<dbReference type="PANTHER" id="PTHR47999">
    <property type="entry name" value="TRANSCRIPTION FACTOR MYB8-RELATED-RELATED"/>
    <property type="match status" value="1"/>
</dbReference>
<dbReference type="FunFam" id="1.10.10.60:FF:000001">
    <property type="entry name" value="MYB-related transcription factor"/>
    <property type="match status" value="1"/>
</dbReference>
<evidence type="ECO:0000313" key="8">
    <source>
        <dbReference type="EMBL" id="DAD18456.1"/>
    </source>
</evidence>
<dbReference type="EMBL" id="DUZY01000001">
    <property type="protein sequence ID" value="DAD18456.1"/>
    <property type="molecule type" value="Genomic_DNA"/>
</dbReference>
<dbReference type="InterPro" id="IPR015495">
    <property type="entry name" value="Myb_TF_plants"/>
</dbReference>
<dbReference type="AlphaFoldDB" id="A0A822XHH0"/>
<organism evidence="8 9">
    <name type="scientific">Nelumbo nucifera</name>
    <name type="common">Sacred lotus</name>
    <dbReference type="NCBI Taxonomy" id="4432"/>
    <lineage>
        <taxon>Eukaryota</taxon>
        <taxon>Viridiplantae</taxon>
        <taxon>Streptophyta</taxon>
        <taxon>Embryophyta</taxon>
        <taxon>Tracheophyta</taxon>
        <taxon>Spermatophyta</taxon>
        <taxon>Magnoliopsida</taxon>
        <taxon>Proteales</taxon>
        <taxon>Nelumbonaceae</taxon>
        <taxon>Nelumbo</taxon>
    </lineage>
</organism>
<evidence type="ECO:0000256" key="3">
    <source>
        <dbReference type="ARBA" id="ARBA00023125"/>
    </source>
</evidence>
<evidence type="ECO:0000256" key="5">
    <source>
        <dbReference type="SAM" id="MobiDB-lite"/>
    </source>
</evidence>
<dbReference type="Gene3D" id="1.10.10.60">
    <property type="entry name" value="Homeodomain-like"/>
    <property type="match status" value="2"/>
</dbReference>
<dbReference type="GO" id="GO:0005634">
    <property type="term" value="C:nucleus"/>
    <property type="evidence" value="ECO:0007669"/>
    <property type="project" value="UniProtKB-SubCell"/>
</dbReference>
<dbReference type="Pfam" id="PF00249">
    <property type="entry name" value="Myb_DNA-binding"/>
    <property type="match status" value="2"/>
</dbReference>
<evidence type="ECO:0000259" key="6">
    <source>
        <dbReference type="PROSITE" id="PS50090"/>
    </source>
</evidence>
<dbReference type="SUPFAM" id="SSF46689">
    <property type="entry name" value="Homeodomain-like"/>
    <property type="match status" value="1"/>
</dbReference>
<evidence type="ECO:0000313" key="9">
    <source>
        <dbReference type="Proteomes" id="UP000607653"/>
    </source>
</evidence>
<evidence type="ECO:0000256" key="1">
    <source>
        <dbReference type="ARBA" id="ARBA00004123"/>
    </source>
</evidence>
<feature type="region of interest" description="Disordered" evidence="5">
    <location>
        <begin position="119"/>
        <end position="159"/>
    </location>
</feature>
<feature type="domain" description="HTH myb-type" evidence="7">
    <location>
        <begin position="9"/>
        <end position="61"/>
    </location>
</feature>
<reference evidence="8 9" key="1">
    <citation type="journal article" date="2020" name="Mol. Biol. Evol.">
        <title>Distinct Expression and Methylation Patterns for Genes with Different Fates following a Single Whole-Genome Duplication in Flowering Plants.</title>
        <authorList>
            <person name="Shi T."/>
            <person name="Rahmani R.S."/>
            <person name="Gugger P.F."/>
            <person name="Wang M."/>
            <person name="Li H."/>
            <person name="Zhang Y."/>
            <person name="Li Z."/>
            <person name="Wang Q."/>
            <person name="Van de Peer Y."/>
            <person name="Marchal K."/>
            <person name="Chen J."/>
        </authorList>
    </citation>
    <scope>NUCLEOTIDE SEQUENCE [LARGE SCALE GENOMIC DNA]</scope>
    <source>
        <tissue evidence="8">Leaf</tissue>
    </source>
</reference>
<comment type="subcellular location">
    <subcellularLocation>
        <location evidence="1">Nucleus</location>
    </subcellularLocation>
</comment>
<comment type="caution">
    <text evidence="8">The sequence shown here is derived from an EMBL/GenBank/DDBJ whole genome shotgun (WGS) entry which is preliminary data.</text>
</comment>
<name>A0A822XHH0_NELNU</name>
<dbReference type="InterPro" id="IPR001005">
    <property type="entry name" value="SANT/Myb"/>
</dbReference>
<keyword evidence="9" id="KW-1185">Reference proteome</keyword>
<feature type="compositionally biased region" description="Basic and acidic residues" evidence="5">
    <location>
        <begin position="133"/>
        <end position="146"/>
    </location>
</feature>
<keyword evidence="3" id="KW-0238">DNA-binding</keyword>
<dbReference type="PANTHER" id="PTHR47999:SF80">
    <property type="entry name" value="MYB-RELATED PROTEIN MYB4-LIKE"/>
    <property type="match status" value="1"/>
</dbReference>